<dbReference type="InterPro" id="IPR000792">
    <property type="entry name" value="Tscrpt_reg_LuxR_C"/>
</dbReference>
<dbReference type="GO" id="GO:0003677">
    <property type="term" value="F:DNA binding"/>
    <property type="evidence" value="ECO:0007669"/>
    <property type="project" value="InterPro"/>
</dbReference>
<evidence type="ECO:0000313" key="3">
    <source>
        <dbReference type="Proteomes" id="UP000245461"/>
    </source>
</evidence>
<evidence type="ECO:0000313" key="2">
    <source>
        <dbReference type="EMBL" id="PWR22571.1"/>
    </source>
</evidence>
<dbReference type="OrthoDB" id="6697591at2"/>
<protein>
    <submittedName>
        <fullName evidence="2">Helix-turn-helix transcriptional regulator</fullName>
    </submittedName>
</protein>
<feature type="domain" description="HTH luxR-type" evidence="1">
    <location>
        <begin position="309"/>
        <end position="366"/>
    </location>
</feature>
<dbReference type="Gene3D" id="1.10.10.10">
    <property type="entry name" value="Winged helix-like DNA-binding domain superfamily/Winged helix DNA-binding domain"/>
    <property type="match status" value="1"/>
</dbReference>
<dbReference type="InterPro" id="IPR036388">
    <property type="entry name" value="WH-like_DNA-bd_sf"/>
</dbReference>
<dbReference type="EMBL" id="QGLE01000006">
    <property type="protein sequence ID" value="PWR22571.1"/>
    <property type="molecule type" value="Genomic_DNA"/>
</dbReference>
<dbReference type="InterPro" id="IPR016032">
    <property type="entry name" value="Sig_transdc_resp-reg_C-effctor"/>
</dbReference>
<evidence type="ECO:0000259" key="1">
    <source>
        <dbReference type="SMART" id="SM00421"/>
    </source>
</evidence>
<accession>A0A317E7G3</accession>
<dbReference type="Proteomes" id="UP000245461">
    <property type="component" value="Unassembled WGS sequence"/>
</dbReference>
<comment type="caution">
    <text evidence="2">The sequence shown here is derived from an EMBL/GenBank/DDBJ whole genome shotgun (WGS) entry which is preliminary data.</text>
</comment>
<dbReference type="GO" id="GO:0006355">
    <property type="term" value="P:regulation of DNA-templated transcription"/>
    <property type="evidence" value="ECO:0007669"/>
    <property type="project" value="InterPro"/>
</dbReference>
<proteinExistence type="predicted"/>
<sequence>MLTKHEDALIDLIYAALLGETTWQQFLDAVARDVPEARATMFFHDPTLRQGLLSITSGLDSREIETYNTEYSQHDAWAPKATTWPVGLGCIMEQMYPREDLLRTRFHGEWLRSIGVETGTGISIERTEGRLFLLSVVTPRLDLDANMEHARLLTRLAPHLLRAKRAYREGQGPDLQGAATNLALDELGVSAIVVDDRLRIRRASASAARLLATGGGIGTDLGGALRIADDGIAAALKSLLSWSPGGPRSYAGRFTHAGQSFRVAIVRIASDALSLYFQGPTAILLIDASPGPGDADSRHLPSIEAMARLYRLTAGEADVLRGMAEGRSIDRIALDRNVGRETIRSQLKAVFQKTGCSRQQDLVRLVLSFGGR</sequence>
<dbReference type="SUPFAM" id="SSF46894">
    <property type="entry name" value="C-terminal effector domain of the bipartite response regulators"/>
    <property type="match status" value="1"/>
</dbReference>
<keyword evidence="3" id="KW-1185">Reference proteome</keyword>
<gene>
    <name evidence="2" type="ORF">DKG74_11905</name>
</gene>
<reference evidence="2 3" key="1">
    <citation type="submission" date="2018-05" db="EMBL/GenBank/DDBJ databases">
        <title>Zavarzinia sp. HR-AS.</title>
        <authorList>
            <person name="Lee Y."/>
            <person name="Jeon C.O."/>
        </authorList>
    </citation>
    <scope>NUCLEOTIDE SEQUENCE [LARGE SCALE GENOMIC DNA]</scope>
    <source>
        <strain evidence="2 3">HR-AS</strain>
    </source>
</reference>
<dbReference type="AlphaFoldDB" id="A0A317E7G3"/>
<name>A0A317E7G3_9PROT</name>
<organism evidence="2 3">
    <name type="scientific">Zavarzinia aquatilis</name>
    <dbReference type="NCBI Taxonomy" id="2211142"/>
    <lineage>
        <taxon>Bacteria</taxon>
        <taxon>Pseudomonadati</taxon>
        <taxon>Pseudomonadota</taxon>
        <taxon>Alphaproteobacteria</taxon>
        <taxon>Rhodospirillales</taxon>
        <taxon>Zavarziniaceae</taxon>
        <taxon>Zavarzinia</taxon>
    </lineage>
</organism>
<dbReference type="RefSeq" id="WP_109906009.1">
    <property type="nucleotide sequence ID" value="NZ_QGLE01000006.1"/>
</dbReference>
<dbReference type="SMART" id="SM00421">
    <property type="entry name" value="HTH_LUXR"/>
    <property type="match status" value="1"/>
</dbReference>